<evidence type="ECO:0000256" key="5">
    <source>
        <dbReference type="ARBA" id="ARBA00023049"/>
    </source>
</evidence>
<evidence type="ECO:0000256" key="6">
    <source>
        <dbReference type="RuleBase" id="RU003983"/>
    </source>
</evidence>
<comment type="similarity">
    <text evidence="6">Belongs to the peptidase M48 family.</text>
</comment>
<dbReference type="PANTHER" id="PTHR22726:SF24">
    <property type="entry name" value="M48 FAMILY METALLOPEPTIDASE"/>
    <property type="match status" value="1"/>
</dbReference>
<evidence type="ECO:0000256" key="4">
    <source>
        <dbReference type="ARBA" id="ARBA00022833"/>
    </source>
</evidence>
<dbReference type="EMBL" id="JBHPON010000001">
    <property type="protein sequence ID" value="MFC6035219.1"/>
    <property type="molecule type" value="Genomic_DNA"/>
</dbReference>
<dbReference type="PROSITE" id="PS51257">
    <property type="entry name" value="PROKAR_LIPOPROTEIN"/>
    <property type="match status" value="1"/>
</dbReference>
<evidence type="ECO:0000256" key="1">
    <source>
        <dbReference type="ARBA" id="ARBA00022670"/>
    </source>
</evidence>
<proteinExistence type="inferred from homology"/>
<dbReference type="Gene3D" id="3.30.2010.10">
    <property type="entry name" value="Metalloproteases ('zincins'), catalytic domain"/>
    <property type="match status" value="1"/>
</dbReference>
<gene>
    <name evidence="8" type="ORF">ACFMB1_06660</name>
</gene>
<keyword evidence="4 6" id="KW-0862">Zinc</keyword>
<keyword evidence="3 6" id="KW-0378">Hydrolase</keyword>
<comment type="caution">
    <text evidence="8">The sequence shown here is derived from an EMBL/GenBank/DDBJ whole genome shotgun (WGS) entry which is preliminary data.</text>
</comment>
<evidence type="ECO:0000313" key="8">
    <source>
        <dbReference type="EMBL" id="MFC6035219.1"/>
    </source>
</evidence>
<evidence type="ECO:0000256" key="2">
    <source>
        <dbReference type="ARBA" id="ARBA00022723"/>
    </source>
</evidence>
<dbReference type="PANTHER" id="PTHR22726">
    <property type="entry name" value="METALLOENDOPEPTIDASE OMA1"/>
    <property type="match status" value="1"/>
</dbReference>
<keyword evidence="1 6" id="KW-0645">Protease</keyword>
<dbReference type="InterPro" id="IPR001915">
    <property type="entry name" value="Peptidase_M48"/>
</dbReference>
<keyword evidence="2" id="KW-0479">Metal-binding</keyword>
<organism evidence="8 9">
    <name type="scientific">Hyphococcus aureus</name>
    <dbReference type="NCBI Taxonomy" id="2666033"/>
    <lineage>
        <taxon>Bacteria</taxon>
        <taxon>Pseudomonadati</taxon>
        <taxon>Pseudomonadota</taxon>
        <taxon>Alphaproteobacteria</taxon>
        <taxon>Parvularculales</taxon>
        <taxon>Parvularculaceae</taxon>
        <taxon>Hyphococcus</taxon>
    </lineage>
</organism>
<sequence length="263" mass="28068">MKSLLKTNSTRGWRGYAARAAALAGVLLAGACAYNETLGRNQLLFVSQGQMAELASSAWTDLKQKEPITTEAKYVNRVNRVAPKIIRAAGGNPAEWEVRVFKSDQINAFALPGGKIGIYTGILDIMENDAQIAAVMGHEVAHVNFNHSGERYSQTAAAQTALSAGSAIAGGGQVSTAAVQALGLGAQYGVLLPFSRKHELEADKFGVRYMARAGYNPNEAVKFWEKMSAQKNGAPPEFMSSHPSDATRIAQLKKEIALIKSGS</sequence>
<evidence type="ECO:0000313" key="9">
    <source>
        <dbReference type="Proteomes" id="UP001596116"/>
    </source>
</evidence>
<accession>A0ABW1KTD5</accession>
<feature type="domain" description="Peptidase M48" evidence="7">
    <location>
        <begin position="76"/>
        <end position="255"/>
    </location>
</feature>
<evidence type="ECO:0000256" key="3">
    <source>
        <dbReference type="ARBA" id="ARBA00022801"/>
    </source>
</evidence>
<dbReference type="InterPro" id="IPR051156">
    <property type="entry name" value="Mito/Outer_Membr_Metalloprot"/>
</dbReference>
<dbReference type="RefSeq" id="WP_379879456.1">
    <property type="nucleotide sequence ID" value="NZ_JBHPON010000001.1"/>
</dbReference>
<keyword evidence="9" id="KW-1185">Reference proteome</keyword>
<keyword evidence="5 6" id="KW-0482">Metalloprotease</keyword>
<comment type="cofactor">
    <cofactor evidence="6">
        <name>Zn(2+)</name>
        <dbReference type="ChEBI" id="CHEBI:29105"/>
    </cofactor>
    <text evidence="6">Binds 1 zinc ion per subunit.</text>
</comment>
<evidence type="ECO:0000259" key="7">
    <source>
        <dbReference type="Pfam" id="PF01435"/>
    </source>
</evidence>
<dbReference type="CDD" id="cd07331">
    <property type="entry name" value="M48C_Oma1_like"/>
    <property type="match status" value="1"/>
</dbReference>
<dbReference type="Pfam" id="PF01435">
    <property type="entry name" value="Peptidase_M48"/>
    <property type="match status" value="1"/>
</dbReference>
<reference evidence="8 9" key="1">
    <citation type="submission" date="2024-09" db="EMBL/GenBank/DDBJ databases">
        <authorList>
            <person name="Zhang Z.-H."/>
        </authorList>
    </citation>
    <scope>NUCLEOTIDE SEQUENCE [LARGE SCALE GENOMIC DNA]</scope>
    <source>
        <strain evidence="8 9">HHTR114</strain>
    </source>
</reference>
<protein>
    <submittedName>
        <fullName evidence="8">M48 family metallopeptidase</fullName>
    </submittedName>
</protein>
<name>A0ABW1KTD5_9PROT</name>
<dbReference type="Proteomes" id="UP001596116">
    <property type="component" value="Unassembled WGS sequence"/>
</dbReference>